<reference evidence="1" key="1">
    <citation type="journal article" date="2014" name="Front. Microbiol.">
        <title>High frequency of phylogenetically diverse reductive dehalogenase-homologous genes in deep subseafloor sedimentary metagenomes.</title>
        <authorList>
            <person name="Kawai M."/>
            <person name="Futagami T."/>
            <person name="Toyoda A."/>
            <person name="Takaki Y."/>
            <person name="Nishi S."/>
            <person name="Hori S."/>
            <person name="Arai W."/>
            <person name="Tsubouchi T."/>
            <person name="Morono Y."/>
            <person name="Uchiyama I."/>
            <person name="Ito T."/>
            <person name="Fujiyama A."/>
            <person name="Inagaki F."/>
            <person name="Takami H."/>
        </authorList>
    </citation>
    <scope>NUCLEOTIDE SEQUENCE</scope>
    <source>
        <strain evidence="1">Expedition CK06-06</strain>
    </source>
</reference>
<comment type="caution">
    <text evidence="1">The sequence shown here is derived from an EMBL/GenBank/DDBJ whole genome shotgun (WGS) entry which is preliminary data.</text>
</comment>
<gene>
    <name evidence="1" type="ORF">S01H4_13304</name>
</gene>
<name>X0Z8G2_9ZZZZ</name>
<accession>X0Z8G2</accession>
<dbReference type="EMBL" id="BART01005868">
    <property type="protein sequence ID" value="GAG54657.1"/>
    <property type="molecule type" value="Genomic_DNA"/>
</dbReference>
<organism evidence="1">
    <name type="scientific">marine sediment metagenome</name>
    <dbReference type="NCBI Taxonomy" id="412755"/>
    <lineage>
        <taxon>unclassified sequences</taxon>
        <taxon>metagenomes</taxon>
        <taxon>ecological metagenomes</taxon>
    </lineage>
</organism>
<proteinExistence type="predicted"/>
<evidence type="ECO:0000313" key="1">
    <source>
        <dbReference type="EMBL" id="GAG54657.1"/>
    </source>
</evidence>
<protein>
    <submittedName>
        <fullName evidence="1">Uncharacterized protein</fullName>
    </submittedName>
</protein>
<dbReference type="AlphaFoldDB" id="X0Z8G2"/>
<feature type="non-terminal residue" evidence="1">
    <location>
        <position position="37"/>
    </location>
</feature>
<sequence length="37" mass="4112">MNVDFKKKFKGIISVIGASDIDKKTEDLAFEIGRLLA</sequence>